<comment type="similarity">
    <text evidence="1 2">Belongs to the rad9 family.</text>
</comment>
<dbReference type="Gene3D" id="3.70.10.10">
    <property type="match status" value="1"/>
</dbReference>
<comment type="function">
    <text evidence="2">Acts in DNA repair and mutagenesis. Involved in promoting resistance to ionizing radiation and UV light, as well as regulating cell cycle progression after irradiation.</text>
</comment>
<dbReference type="Proteomes" id="UP001321749">
    <property type="component" value="Unassembled WGS sequence"/>
</dbReference>
<sequence>MVVLNFTLSEDGVAVLHDALSCMFKFSDDVCLEARKDKLTLSTLNVSKSAYVCFTFAANRFFSRFNFEGNAQYRERFACQLYIKSLLTIFRARGGASDASRENASIERCDVAIDDGVGRKSRLVARISFRNGITASHSLPYEVKAPTHAKFNQQEAENSWAISSKTLRQLMDHFGPGIELLDINTDDENRVVNFTCFTEKVQKRGTTNNEAVLKKPLHTNIAVEMDEFDDVSVEDKMHIIISVKDFRAILQHAQITSGELATSYSNPGRPMKLSYGADGVLCEFILMTVGEKDAISQRHKTPKPNAAAKAATPRPQLDSTSHRASSAQQTQAPPAAKPPQSKMPSGARPPPEFDMRPPPPPPPAAPRSPGLFVSQDDDDDDQQWEPVNPEEQEEEEEEEIVRLEWHTNSEPDPSAPRISSYVRQPTKPDHTTSPDRLLSGLEPTQRLSDVRRFGLFSD</sequence>
<feature type="compositionally biased region" description="Basic and acidic residues" evidence="3">
    <location>
        <begin position="400"/>
        <end position="409"/>
    </location>
</feature>
<comment type="caution">
    <text evidence="4">The sequence shown here is derived from an EMBL/GenBank/DDBJ whole genome shotgun (WGS) entry which is preliminary data.</text>
</comment>
<proteinExistence type="inferred from homology"/>
<name>A0AAV9H7Q9_9PEZI</name>
<reference evidence="4" key="1">
    <citation type="journal article" date="2023" name="Mol. Phylogenet. Evol.">
        <title>Genome-scale phylogeny and comparative genomics of the fungal order Sordariales.</title>
        <authorList>
            <person name="Hensen N."/>
            <person name="Bonometti L."/>
            <person name="Westerberg I."/>
            <person name="Brannstrom I.O."/>
            <person name="Guillou S."/>
            <person name="Cros-Aarteil S."/>
            <person name="Calhoun S."/>
            <person name="Haridas S."/>
            <person name="Kuo A."/>
            <person name="Mondo S."/>
            <person name="Pangilinan J."/>
            <person name="Riley R."/>
            <person name="LaButti K."/>
            <person name="Andreopoulos B."/>
            <person name="Lipzen A."/>
            <person name="Chen C."/>
            <person name="Yan M."/>
            <person name="Daum C."/>
            <person name="Ng V."/>
            <person name="Clum A."/>
            <person name="Steindorff A."/>
            <person name="Ohm R.A."/>
            <person name="Martin F."/>
            <person name="Silar P."/>
            <person name="Natvig D.O."/>
            <person name="Lalanne C."/>
            <person name="Gautier V."/>
            <person name="Ament-Velasquez S.L."/>
            <person name="Kruys A."/>
            <person name="Hutchinson M.I."/>
            <person name="Powell A.J."/>
            <person name="Barry K."/>
            <person name="Miller A.N."/>
            <person name="Grigoriev I.V."/>
            <person name="Debuchy R."/>
            <person name="Gladieux P."/>
            <person name="Hiltunen Thoren M."/>
            <person name="Johannesson H."/>
        </authorList>
    </citation>
    <scope>NUCLEOTIDE SEQUENCE</scope>
    <source>
        <strain evidence="4">PSN324</strain>
    </source>
</reference>
<reference evidence="4" key="2">
    <citation type="submission" date="2023-06" db="EMBL/GenBank/DDBJ databases">
        <authorList>
            <consortium name="Lawrence Berkeley National Laboratory"/>
            <person name="Mondo S.J."/>
            <person name="Hensen N."/>
            <person name="Bonometti L."/>
            <person name="Westerberg I."/>
            <person name="Brannstrom I.O."/>
            <person name="Guillou S."/>
            <person name="Cros-Aarteil S."/>
            <person name="Calhoun S."/>
            <person name="Haridas S."/>
            <person name="Kuo A."/>
            <person name="Pangilinan J."/>
            <person name="Riley R."/>
            <person name="Labutti K."/>
            <person name="Andreopoulos B."/>
            <person name="Lipzen A."/>
            <person name="Chen C."/>
            <person name="Yanf M."/>
            <person name="Daum C."/>
            <person name="Ng V."/>
            <person name="Clum A."/>
            <person name="Steindorff A."/>
            <person name="Ohm R."/>
            <person name="Martin F."/>
            <person name="Silar P."/>
            <person name="Natvig D."/>
            <person name="Lalanne C."/>
            <person name="Gautier V."/>
            <person name="Ament-Velasquez S.L."/>
            <person name="Kruys A."/>
            <person name="Hutchinson M.I."/>
            <person name="Powell A.J."/>
            <person name="Barry K."/>
            <person name="Miller A.N."/>
            <person name="Grigoriev I.V."/>
            <person name="Debuchy R."/>
            <person name="Gladieux P."/>
            <person name="Thoren M.H."/>
            <person name="Johannesson H."/>
        </authorList>
    </citation>
    <scope>NUCLEOTIDE SEQUENCE</scope>
    <source>
        <strain evidence="4">PSN324</strain>
    </source>
</reference>
<keyword evidence="2" id="KW-0227">DNA damage</keyword>
<dbReference type="PIRSF" id="PIRSF009303">
    <property type="entry name" value="Cell_cycle_RAD9"/>
    <property type="match status" value="1"/>
</dbReference>
<evidence type="ECO:0000256" key="3">
    <source>
        <dbReference type="SAM" id="MobiDB-lite"/>
    </source>
</evidence>
<evidence type="ECO:0000313" key="4">
    <source>
        <dbReference type="EMBL" id="KAK4456473.1"/>
    </source>
</evidence>
<evidence type="ECO:0000256" key="1">
    <source>
        <dbReference type="ARBA" id="ARBA00008494"/>
    </source>
</evidence>
<dbReference type="GO" id="GO:0000076">
    <property type="term" value="P:DNA replication checkpoint signaling"/>
    <property type="evidence" value="ECO:0007669"/>
    <property type="project" value="TreeGrafter"/>
</dbReference>
<gene>
    <name evidence="4" type="ORF">QBC42DRAFT_322890</name>
</gene>
<dbReference type="SUPFAM" id="SSF55979">
    <property type="entry name" value="DNA clamp"/>
    <property type="match status" value="1"/>
</dbReference>
<dbReference type="EMBL" id="MU865211">
    <property type="protein sequence ID" value="KAK4456473.1"/>
    <property type="molecule type" value="Genomic_DNA"/>
</dbReference>
<dbReference type="GO" id="GO:0031573">
    <property type="term" value="P:mitotic intra-S DNA damage checkpoint signaling"/>
    <property type="evidence" value="ECO:0007669"/>
    <property type="project" value="TreeGrafter"/>
</dbReference>
<dbReference type="GO" id="GO:0006281">
    <property type="term" value="P:DNA repair"/>
    <property type="evidence" value="ECO:0007669"/>
    <property type="project" value="UniProtKB-UniRule"/>
</dbReference>
<organism evidence="4 5">
    <name type="scientific">Cladorrhinum samala</name>
    <dbReference type="NCBI Taxonomy" id="585594"/>
    <lineage>
        <taxon>Eukaryota</taxon>
        <taxon>Fungi</taxon>
        <taxon>Dikarya</taxon>
        <taxon>Ascomycota</taxon>
        <taxon>Pezizomycotina</taxon>
        <taxon>Sordariomycetes</taxon>
        <taxon>Sordariomycetidae</taxon>
        <taxon>Sordariales</taxon>
        <taxon>Podosporaceae</taxon>
        <taxon>Cladorrhinum</taxon>
    </lineage>
</organism>
<dbReference type="InterPro" id="IPR046938">
    <property type="entry name" value="DNA_clamp_sf"/>
</dbReference>
<feature type="compositionally biased region" description="Pro residues" evidence="3">
    <location>
        <begin position="347"/>
        <end position="366"/>
    </location>
</feature>
<feature type="compositionally biased region" description="Low complexity" evidence="3">
    <location>
        <begin position="324"/>
        <end position="345"/>
    </location>
</feature>
<dbReference type="PANTHER" id="PTHR15237:SF0">
    <property type="entry name" value="CELL CYCLE CHECKPOINT CONTROL PROTEIN"/>
    <property type="match status" value="1"/>
</dbReference>
<dbReference type="InterPro" id="IPR007268">
    <property type="entry name" value="Rad9/Ddc1"/>
</dbReference>
<dbReference type="GO" id="GO:0071479">
    <property type="term" value="P:cellular response to ionizing radiation"/>
    <property type="evidence" value="ECO:0007669"/>
    <property type="project" value="TreeGrafter"/>
</dbReference>
<dbReference type="InterPro" id="IPR026584">
    <property type="entry name" value="Rad9"/>
</dbReference>
<evidence type="ECO:0000256" key="2">
    <source>
        <dbReference type="PIRNR" id="PIRNR009303"/>
    </source>
</evidence>
<dbReference type="PANTHER" id="PTHR15237">
    <property type="entry name" value="DNA REPAIR PROTEIN RAD9"/>
    <property type="match status" value="1"/>
</dbReference>
<keyword evidence="5" id="KW-1185">Reference proteome</keyword>
<evidence type="ECO:0000313" key="5">
    <source>
        <dbReference type="Proteomes" id="UP001321749"/>
    </source>
</evidence>
<dbReference type="GO" id="GO:0030896">
    <property type="term" value="C:checkpoint clamp complex"/>
    <property type="evidence" value="ECO:0007669"/>
    <property type="project" value="UniProtKB-UniRule"/>
</dbReference>
<dbReference type="AlphaFoldDB" id="A0AAV9H7Q9"/>
<protein>
    <recommendedName>
        <fullName evidence="2">DNA repair protein rad9</fullName>
    </recommendedName>
</protein>
<feature type="region of interest" description="Disordered" evidence="3">
    <location>
        <begin position="294"/>
        <end position="443"/>
    </location>
</feature>
<accession>A0AAV9H7Q9</accession>
<dbReference type="Pfam" id="PF04139">
    <property type="entry name" value="Rad9"/>
    <property type="match status" value="1"/>
</dbReference>
<feature type="compositionally biased region" description="Acidic residues" evidence="3">
    <location>
        <begin position="375"/>
        <end position="399"/>
    </location>
</feature>
<feature type="compositionally biased region" description="Low complexity" evidence="3">
    <location>
        <begin position="303"/>
        <end position="313"/>
    </location>
</feature>